<dbReference type="Proteomes" id="UP000766904">
    <property type="component" value="Unassembled WGS sequence"/>
</dbReference>
<feature type="transmembrane region" description="Helical" evidence="2">
    <location>
        <begin position="90"/>
        <end position="118"/>
    </location>
</feature>
<dbReference type="PANTHER" id="PTHR35337">
    <property type="entry name" value="SLR1478 PROTEIN"/>
    <property type="match status" value="1"/>
</dbReference>
<dbReference type="RefSeq" id="WP_148856742.1">
    <property type="nucleotide sequence ID" value="NZ_PHNJ01000002.1"/>
</dbReference>
<evidence type="ECO:0000256" key="2">
    <source>
        <dbReference type="SAM" id="Phobius"/>
    </source>
</evidence>
<keyword evidence="2" id="KW-0812">Transmembrane</keyword>
<feature type="transmembrane region" description="Helical" evidence="2">
    <location>
        <begin position="222"/>
        <end position="242"/>
    </location>
</feature>
<dbReference type="AlphaFoldDB" id="A0A8J8TTF0"/>
<sequence length="320" mass="33172">MSDRRPDGETETTDSGRHEPAERPSAESRESSDAEGRTAPSTPPSEPDSSPPGGREPGETAGRGWATLAFALALVSLATAGTTATAHDTVLAAAGAVALAVGFGALGALALTGGLGIAAGLAEGWAEHRLYVWFATALFAGGVLIGGALVTAGVDLTEVFFELLMEEFDDEEFVEGGGEIELSATFFIVQNTPPFLVAILGALTLGLATVLIMVFNGVLVGNIATVVGLEVGFGPIVALLVPHGIFELPALFIASGVGFRFLHRAIQRIAGSRESLFTKAYLYRTALLVVFGWLLLVLAAFVEAYLTIVIAETLFPGLAE</sequence>
<feature type="region of interest" description="Disordered" evidence="1">
    <location>
        <begin position="1"/>
        <end position="61"/>
    </location>
</feature>
<keyword evidence="2" id="KW-0472">Membrane</keyword>
<feature type="transmembrane region" description="Helical" evidence="2">
    <location>
        <begin position="287"/>
        <end position="311"/>
    </location>
</feature>
<dbReference type="InterPro" id="IPR002798">
    <property type="entry name" value="SpoIIM-like"/>
</dbReference>
<evidence type="ECO:0008006" key="5">
    <source>
        <dbReference type="Google" id="ProtNLM"/>
    </source>
</evidence>
<evidence type="ECO:0000256" key="1">
    <source>
        <dbReference type="SAM" id="MobiDB-lite"/>
    </source>
</evidence>
<dbReference type="Pfam" id="PF01944">
    <property type="entry name" value="SpoIIM"/>
    <property type="match status" value="1"/>
</dbReference>
<evidence type="ECO:0000313" key="3">
    <source>
        <dbReference type="EMBL" id="TYL39607.1"/>
    </source>
</evidence>
<comment type="caution">
    <text evidence="3">The sequence shown here is derived from an EMBL/GenBank/DDBJ whole genome shotgun (WGS) entry which is preliminary data.</text>
</comment>
<reference evidence="3" key="1">
    <citation type="submission" date="2017-11" db="EMBL/GenBank/DDBJ databases">
        <authorList>
            <person name="Kajale S.C."/>
            <person name="Sharma A."/>
        </authorList>
    </citation>
    <scope>NUCLEOTIDE SEQUENCE</scope>
    <source>
        <strain evidence="3">LS1_42</strain>
    </source>
</reference>
<dbReference type="EMBL" id="PHNJ01000002">
    <property type="protein sequence ID" value="TYL39607.1"/>
    <property type="molecule type" value="Genomic_DNA"/>
</dbReference>
<dbReference type="PANTHER" id="PTHR35337:SF1">
    <property type="entry name" value="SLR1478 PROTEIN"/>
    <property type="match status" value="1"/>
</dbReference>
<feature type="transmembrane region" description="Helical" evidence="2">
    <location>
        <begin position="248"/>
        <end position="266"/>
    </location>
</feature>
<feature type="transmembrane region" description="Helical" evidence="2">
    <location>
        <begin position="65"/>
        <end position="84"/>
    </location>
</feature>
<keyword evidence="4" id="KW-1185">Reference proteome</keyword>
<organism evidence="3 4">
    <name type="scientific">Natronococcus pandeyae</name>
    <dbReference type="NCBI Taxonomy" id="2055836"/>
    <lineage>
        <taxon>Archaea</taxon>
        <taxon>Methanobacteriati</taxon>
        <taxon>Methanobacteriota</taxon>
        <taxon>Stenosarchaea group</taxon>
        <taxon>Halobacteria</taxon>
        <taxon>Halobacteriales</taxon>
        <taxon>Natrialbaceae</taxon>
        <taxon>Natronococcus</taxon>
    </lineage>
</organism>
<name>A0A8J8TTF0_9EURY</name>
<feature type="transmembrane region" description="Helical" evidence="2">
    <location>
        <begin position="195"/>
        <end position="215"/>
    </location>
</feature>
<proteinExistence type="predicted"/>
<protein>
    <recommendedName>
        <fullName evidence="5">Stage II sporulation protein M</fullName>
    </recommendedName>
</protein>
<feature type="transmembrane region" description="Helical" evidence="2">
    <location>
        <begin position="130"/>
        <end position="154"/>
    </location>
</feature>
<evidence type="ECO:0000313" key="4">
    <source>
        <dbReference type="Proteomes" id="UP000766904"/>
    </source>
</evidence>
<accession>A0A8J8TTF0</accession>
<dbReference type="OrthoDB" id="86288at2157"/>
<gene>
    <name evidence="3" type="ORF">CV102_04770</name>
</gene>
<feature type="compositionally biased region" description="Pro residues" evidence="1">
    <location>
        <begin position="41"/>
        <end position="50"/>
    </location>
</feature>
<keyword evidence="2" id="KW-1133">Transmembrane helix</keyword>
<feature type="compositionally biased region" description="Basic and acidic residues" evidence="1">
    <location>
        <begin position="1"/>
        <end position="36"/>
    </location>
</feature>